<proteinExistence type="predicted"/>
<accession>A0A7I4XYD5</accession>
<dbReference type="OrthoDB" id="5865840at2759"/>
<feature type="chain" id="PRO_5029613447" evidence="1">
    <location>
        <begin position="19"/>
        <end position="210"/>
    </location>
</feature>
<evidence type="ECO:0000313" key="3">
    <source>
        <dbReference type="WBParaSite" id="HCON_00020080-00001"/>
    </source>
</evidence>
<protein>
    <submittedName>
        <fullName evidence="3">Uncharacterized protein</fullName>
    </submittedName>
</protein>
<organism evidence="2 3">
    <name type="scientific">Haemonchus contortus</name>
    <name type="common">Barber pole worm</name>
    <dbReference type="NCBI Taxonomy" id="6289"/>
    <lineage>
        <taxon>Eukaryota</taxon>
        <taxon>Metazoa</taxon>
        <taxon>Ecdysozoa</taxon>
        <taxon>Nematoda</taxon>
        <taxon>Chromadorea</taxon>
        <taxon>Rhabditida</taxon>
        <taxon>Rhabditina</taxon>
        <taxon>Rhabditomorpha</taxon>
        <taxon>Strongyloidea</taxon>
        <taxon>Trichostrongylidae</taxon>
        <taxon>Haemonchus</taxon>
    </lineage>
</organism>
<evidence type="ECO:0000256" key="1">
    <source>
        <dbReference type="SAM" id="SignalP"/>
    </source>
</evidence>
<dbReference type="AlphaFoldDB" id="A0A7I4XYD5"/>
<reference evidence="3" key="1">
    <citation type="submission" date="2020-12" db="UniProtKB">
        <authorList>
            <consortium name="WormBaseParasite"/>
        </authorList>
    </citation>
    <scope>IDENTIFICATION</scope>
    <source>
        <strain evidence="3">MHco3</strain>
    </source>
</reference>
<dbReference type="OMA" id="RGLDIMT"/>
<evidence type="ECO:0000313" key="2">
    <source>
        <dbReference type="Proteomes" id="UP000025227"/>
    </source>
</evidence>
<keyword evidence="2" id="KW-1185">Reference proteome</keyword>
<keyword evidence="1" id="KW-0732">Signal</keyword>
<feature type="signal peptide" evidence="1">
    <location>
        <begin position="1"/>
        <end position="18"/>
    </location>
</feature>
<sequence>MNAEIAILLVIGLLFVEGRDDFDERKKFHEWLCKKRPSLKGCSKPFTMSSFEKELRDHREKGASSLQKAPARAFAAKTHAKKSFSWDDFDTDEDYEYYLWKKYGKGKFGKTIQDDNLSSGPSVQYRKNSDTYSSYYSSPSYSYGYPAYSYASYPYYSSGYGYGYPSTGSYGYGIPWLGNGLFSLGFGRGLDIMTPIGGFGIGSGFSIGIG</sequence>
<dbReference type="WBParaSite" id="HCON_00020080-00001">
    <property type="protein sequence ID" value="HCON_00020080-00001"/>
    <property type="gene ID" value="HCON_00020080"/>
</dbReference>
<name>A0A7I4XYD5_HAECO</name>
<dbReference type="Proteomes" id="UP000025227">
    <property type="component" value="Unplaced"/>
</dbReference>